<feature type="chain" id="PRO_5043089808" description="Post-GPI attachment to proteins factor 3" evidence="1">
    <location>
        <begin position="23"/>
        <end position="350"/>
    </location>
</feature>
<keyword evidence="1" id="KW-0732">Signal</keyword>
<comment type="caution">
    <text evidence="2">The sequence shown here is derived from an EMBL/GenBank/DDBJ whole genome shotgun (WGS) entry which is preliminary data.</text>
</comment>
<keyword evidence="1" id="KW-0812">Transmembrane</keyword>
<gene>
    <name evidence="2" type="ORF">LITE_LOCUS12336</name>
</gene>
<dbReference type="GO" id="GO:0000139">
    <property type="term" value="C:Golgi membrane"/>
    <property type="evidence" value="ECO:0007669"/>
    <property type="project" value="UniProtKB-SubCell"/>
</dbReference>
<dbReference type="PANTHER" id="PTHR13148">
    <property type="entry name" value="PER1-RELATED"/>
    <property type="match status" value="1"/>
</dbReference>
<organism evidence="2 3">
    <name type="scientific">Linum tenue</name>
    <dbReference type="NCBI Taxonomy" id="586396"/>
    <lineage>
        <taxon>Eukaryota</taxon>
        <taxon>Viridiplantae</taxon>
        <taxon>Streptophyta</taxon>
        <taxon>Embryophyta</taxon>
        <taxon>Tracheophyta</taxon>
        <taxon>Spermatophyta</taxon>
        <taxon>Magnoliopsida</taxon>
        <taxon>eudicotyledons</taxon>
        <taxon>Gunneridae</taxon>
        <taxon>Pentapetalae</taxon>
        <taxon>rosids</taxon>
        <taxon>fabids</taxon>
        <taxon>Malpighiales</taxon>
        <taxon>Linaceae</taxon>
        <taxon>Linum</taxon>
    </lineage>
</organism>
<comment type="caution">
    <text evidence="1">Lacks conserved residue(s) required for the propagation of feature annotation.</text>
</comment>
<feature type="transmembrane region" description="Helical" evidence="1">
    <location>
        <begin position="193"/>
        <end position="211"/>
    </location>
</feature>
<dbReference type="InterPro" id="IPR007217">
    <property type="entry name" value="Per1-like"/>
</dbReference>
<keyword evidence="1" id="KW-1133">Transmembrane helix</keyword>
<comment type="function">
    <text evidence="1">Involved in the lipid remodeling steps of GPI-anchor maturation.</text>
</comment>
<evidence type="ECO:0000256" key="1">
    <source>
        <dbReference type="RuleBase" id="RU365066"/>
    </source>
</evidence>
<keyword evidence="3" id="KW-1185">Reference proteome</keyword>
<accession>A0AAV0J3Z7</accession>
<feature type="transmembrane region" description="Helical" evidence="1">
    <location>
        <begin position="158"/>
        <end position="178"/>
    </location>
</feature>
<comment type="subcellular location">
    <subcellularLocation>
        <location evidence="1">Golgi apparatus membrane</location>
        <topology evidence="1">Multi-pass membrane protein</topology>
    </subcellularLocation>
</comment>
<dbReference type="GO" id="GO:0005789">
    <property type="term" value="C:endoplasmic reticulum membrane"/>
    <property type="evidence" value="ECO:0007669"/>
    <property type="project" value="TreeGrafter"/>
</dbReference>
<comment type="similarity">
    <text evidence="1">Belongs to the PGAP3 family.</text>
</comment>
<feature type="signal peptide" evidence="1">
    <location>
        <begin position="1"/>
        <end position="22"/>
    </location>
</feature>
<reference evidence="2" key="1">
    <citation type="submission" date="2022-08" db="EMBL/GenBank/DDBJ databases">
        <authorList>
            <person name="Gutierrez-Valencia J."/>
        </authorList>
    </citation>
    <scope>NUCLEOTIDE SEQUENCE</scope>
</reference>
<proteinExistence type="inferred from homology"/>
<keyword evidence="1" id="KW-0333">Golgi apparatus</keyword>
<sequence>MDWSRWVLVFVAFFCLVRGLGASDGDADPVYKSCLEECQTTGCVGKKCFQHCKFSSDGKPIDGPWYHQEPLYQRWKQWDCQSDCEYHCMISREDERLELGLKPVKYHGRWPFHRVYGIQEPVSVALAAVILALQFHGWISFFILVYYKLSLRPNKKTYYEYTGLWHIYALLCMNAWFWCAVYHTRDVELTEKLYFSSTVAWVGFSLILATLRAFDIRDEAARVMIAAPVIAFVTTHILYLNFYNFDKASIGPSFITLDVFEKLVPTNRRSECQSKRVTDPSPGSDMARLGYSHSPSIEVEAVAGSSRGRKPVHARRSIRLRATWEVRGCSSHLARSSHPPGVHLVEFCKG</sequence>
<dbReference type="AlphaFoldDB" id="A0AAV0J3Z7"/>
<evidence type="ECO:0000313" key="2">
    <source>
        <dbReference type="EMBL" id="CAI0404125.1"/>
    </source>
</evidence>
<dbReference type="EMBL" id="CAMGYJ010000004">
    <property type="protein sequence ID" value="CAI0404125.1"/>
    <property type="molecule type" value="Genomic_DNA"/>
</dbReference>
<feature type="transmembrane region" description="Helical" evidence="1">
    <location>
        <begin position="124"/>
        <end position="146"/>
    </location>
</feature>
<dbReference type="GO" id="GO:0006506">
    <property type="term" value="P:GPI anchor biosynthetic process"/>
    <property type="evidence" value="ECO:0007669"/>
    <property type="project" value="UniProtKB-KW"/>
</dbReference>
<protein>
    <recommendedName>
        <fullName evidence="1">Post-GPI attachment to proteins factor 3</fullName>
    </recommendedName>
</protein>
<evidence type="ECO:0000313" key="3">
    <source>
        <dbReference type="Proteomes" id="UP001154282"/>
    </source>
</evidence>
<dbReference type="PANTHER" id="PTHR13148:SF20">
    <property type="entry name" value="POST-GPI ATTACHMENT TO PROTEINS FACTOR 3"/>
    <property type="match status" value="1"/>
</dbReference>
<keyword evidence="1" id="KW-0337">GPI-anchor biosynthesis</keyword>
<feature type="transmembrane region" description="Helical" evidence="1">
    <location>
        <begin position="223"/>
        <end position="243"/>
    </location>
</feature>
<name>A0AAV0J3Z7_9ROSI</name>
<dbReference type="Pfam" id="PF04080">
    <property type="entry name" value="Per1"/>
    <property type="match status" value="1"/>
</dbReference>
<dbReference type="Proteomes" id="UP001154282">
    <property type="component" value="Unassembled WGS sequence"/>
</dbReference>
<dbReference type="GO" id="GO:0016788">
    <property type="term" value="F:hydrolase activity, acting on ester bonds"/>
    <property type="evidence" value="ECO:0007669"/>
    <property type="project" value="TreeGrafter"/>
</dbReference>
<keyword evidence="1" id="KW-0472">Membrane</keyword>